<evidence type="ECO:0000256" key="5">
    <source>
        <dbReference type="ARBA" id="ARBA00023242"/>
    </source>
</evidence>
<dbReference type="GO" id="GO:0006821">
    <property type="term" value="P:chloride transport"/>
    <property type="evidence" value="ECO:0007669"/>
    <property type="project" value="InterPro"/>
</dbReference>
<comment type="subcellular location">
    <subcellularLocation>
        <location evidence="2">Cytoplasm</location>
    </subcellularLocation>
    <subcellularLocation>
        <location evidence="1">Nucleus</location>
    </subcellularLocation>
</comment>
<dbReference type="GO" id="GO:0005886">
    <property type="term" value="C:plasma membrane"/>
    <property type="evidence" value="ECO:0007669"/>
    <property type="project" value="InterPro"/>
</dbReference>
<dbReference type="eggNOG" id="KOG3238">
    <property type="taxonomic scope" value="Eukaryota"/>
</dbReference>
<dbReference type="PANTHER" id="PTHR21399">
    <property type="entry name" value="CHLORIDE CONDUCTANCE REGULATORY PROTEIN ICLN"/>
    <property type="match status" value="1"/>
</dbReference>
<dbReference type="Pfam" id="PF03517">
    <property type="entry name" value="Voldacs"/>
    <property type="match status" value="1"/>
</dbReference>
<organism evidence="7 8">
    <name type="scientific">Coprinopsis cinerea (strain Okayama-7 / 130 / ATCC MYA-4618 / FGSC 9003)</name>
    <name type="common">Inky cap fungus</name>
    <name type="synonym">Hormographiella aspergillata</name>
    <dbReference type="NCBI Taxonomy" id="240176"/>
    <lineage>
        <taxon>Eukaryota</taxon>
        <taxon>Fungi</taxon>
        <taxon>Dikarya</taxon>
        <taxon>Basidiomycota</taxon>
        <taxon>Agaricomycotina</taxon>
        <taxon>Agaricomycetes</taxon>
        <taxon>Agaricomycetidae</taxon>
        <taxon>Agaricales</taxon>
        <taxon>Agaricineae</taxon>
        <taxon>Psathyrellaceae</taxon>
        <taxon>Coprinopsis</taxon>
    </lineage>
</organism>
<dbReference type="InParanoid" id="A8NTF5"/>
<dbReference type="GO" id="GO:0034715">
    <property type="term" value="C:pICln-Sm protein complex"/>
    <property type="evidence" value="ECO:0007669"/>
    <property type="project" value="InterPro"/>
</dbReference>
<dbReference type="OMA" id="ESALVFM"/>
<dbReference type="InterPro" id="IPR003521">
    <property type="entry name" value="ICln"/>
</dbReference>
<proteinExistence type="inferred from homology"/>
<dbReference type="PRINTS" id="PR01348">
    <property type="entry name" value="ICLNCHANNEL"/>
</dbReference>
<comment type="similarity">
    <text evidence="3">Belongs to the pICln (TC 1.A.47) family.</text>
</comment>
<dbReference type="Proteomes" id="UP000001861">
    <property type="component" value="Unassembled WGS sequence"/>
</dbReference>
<gene>
    <name evidence="7" type="ORF">CC1G_06301</name>
</gene>
<dbReference type="GO" id="GO:0034709">
    <property type="term" value="C:methylosome"/>
    <property type="evidence" value="ECO:0007669"/>
    <property type="project" value="InterPro"/>
</dbReference>
<accession>A8NTF5</accession>
<evidence type="ECO:0000313" key="8">
    <source>
        <dbReference type="Proteomes" id="UP000001861"/>
    </source>
</evidence>
<evidence type="ECO:0000256" key="1">
    <source>
        <dbReference type="ARBA" id="ARBA00004123"/>
    </source>
</evidence>
<dbReference type="Gene3D" id="2.30.29.30">
    <property type="entry name" value="Pleckstrin-homology domain (PH domain)/Phosphotyrosine-binding domain (PTB)"/>
    <property type="match status" value="1"/>
</dbReference>
<evidence type="ECO:0000256" key="6">
    <source>
        <dbReference type="SAM" id="MobiDB-lite"/>
    </source>
</evidence>
<dbReference type="STRING" id="240176.A8NTF5"/>
<name>A8NTF5_COPC7</name>
<dbReference type="RefSeq" id="XP_001836216.1">
    <property type="nucleotide sequence ID" value="XM_001836164.1"/>
</dbReference>
<keyword evidence="5" id="KW-0539">Nucleus</keyword>
<dbReference type="GO" id="GO:0000387">
    <property type="term" value="P:spliceosomal snRNP assembly"/>
    <property type="evidence" value="ECO:0007669"/>
    <property type="project" value="InterPro"/>
</dbReference>
<dbReference type="AlphaFoldDB" id="A8NTF5"/>
<feature type="region of interest" description="Disordered" evidence="6">
    <location>
        <begin position="214"/>
        <end position="235"/>
    </location>
</feature>
<evidence type="ECO:0000313" key="7">
    <source>
        <dbReference type="EMBL" id="EAU85588.1"/>
    </source>
</evidence>
<dbReference type="VEuPathDB" id="FungiDB:CC1G_06301"/>
<dbReference type="GO" id="GO:0045292">
    <property type="term" value="P:mRNA cis splicing, via spliceosome"/>
    <property type="evidence" value="ECO:0007669"/>
    <property type="project" value="TreeGrafter"/>
</dbReference>
<dbReference type="GO" id="GO:0006884">
    <property type="term" value="P:cell volume homeostasis"/>
    <property type="evidence" value="ECO:0007669"/>
    <property type="project" value="InterPro"/>
</dbReference>
<dbReference type="KEGG" id="cci:CC1G_06301"/>
<dbReference type="EMBL" id="AACS02000004">
    <property type="protein sequence ID" value="EAU85588.1"/>
    <property type="molecule type" value="Genomic_DNA"/>
</dbReference>
<keyword evidence="8" id="KW-1185">Reference proteome</keyword>
<dbReference type="GO" id="GO:0005829">
    <property type="term" value="C:cytosol"/>
    <property type="evidence" value="ECO:0007669"/>
    <property type="project" value="InterPro"/>
</dbReference>
<dbReference type="PANTHER" id="PTHR21399:SF0">
    <property type="entry name" value="METHYLOSOME SUBUNIT PICLN"/>
    <property type="match status" value="1"/>
</dbReference>
<dbReference type="OrthoDB" id="19714at2759"/>
<dbReference type="InterPro" id="IPR039924">
    <property type="entry name" value="ICln/Lot5/Saf5"/>
</dbReference>
<reference evidence="7 8" key="1">
    <citation type="journal article" date="2010" name="Proc. Natl. Acad. Sci. U.S.A.">
        <title>Insights into evolution of multicellular fungi from the assembled chromosomes of the mushroom Coprinopsis cinerea (Coprinus cinereus).</title>
        <authorList>
            <person name="Stajich J.E."/>
            <person name="Wilke S.K."/>
            <person name="Ahren D."/>
            <person name="Au C.H."/>
            <person name="Birren B.W."/>
            <person name="Borodovsky M."/>
            <person name="Burns C."/>
            <person name="Canback B."/>
            <person name="Casselton L.A."/>
            <person name="Cheng C.K."/>
            <person name="Deng J."/>
            <person name="Dietrich F.S."/>
            <person name="Fargo D.C."/>
            <person name="Farman M.L."/>
            <person name="Gathman A.C."/>
            <person name="Goldberg J."/>
            <person name="Guigo R."/>
            <person name="Hoegger P.J."/>
            <person name="Hooker J.B."/>
            <person name="Huggins A."/>
            <person name="James T.Y."/>
            <person name="Kamada T."/>
            <person name="Kilaru S."/>
            <person name="Kodira C."/>
            <person name="Kues U."/>
            <person name="Kupfer D."/>
            <person name="Kwan H.S."/>
            <person name="Lomsadze A."/>
            <person name="Li W."/>
            <person name="Lilly W.W."/>
            <person name="Ma L.J."/>
            <person name="Mackey A.J."/>
            <person name="Manning G."/>
            <person name="Martin F."/>
            <person name="Muraguchi H."/>
            <person name="Natvig D.O."/>
            <person name="Palmerini H."/>
            <person name="Ramesh M.A."/>
            <person name="Rehmeyer C.J."/>
            <person name="Roe B.A."/>
            <person name="Shenoy N."/>
            <person name="Stanke M."/>
            <person name="Ter-Hovhannisyan V."/>
            <person name="Tunlid A."/>
            <person name="Velagapudi R."/>
            <person name="Vision T.J."/>
            <person name="Zeng Q."/>
            <person name="Zolan M.E."/>
            <person name="Pukkila P.J."/>
        </authorList>
    </citation>
    <scope>NUCLEOTIDE SEQUENCE [LARGE SCALE GENOMIC DNA]</scope>
    <source>
        <strain evidence="8">Okayama-7 / 130 / ATCC MYA-4618 / FGSC 9003</strain>
    </source>
</reference>
<feature type="compositionally biased region" description="Basic and acidic residues" evidence="6">
    <location>
        <begin position="218"/>
        <end position="235"/>
    </location>
</feature>
<comment type="caution">
    <text evidence="7">The sequence shown here is derived from an EMBL/GenBank/DDBJ whole genome shotgun (WGS) entry which is preliminary data.</text>
</comment>
<evidence type="ECO:0000256" key="2">
    <source>
        <dbReference type="ARBA" id="ARBA00004496"/>
    </source>
</evidence>
<dbReference type="GeneID" id="6012756"/>
<protein>
    <submittedName>
        <fullName evidence="7">Uncharacterized protein</fullName>
    </submittedName>
</protein>
<keyword evidence="4" id="KW-0963">Cytoplasm</keyword>
<dbReference type="FunCoup" id="A8NTF5">
    <property type="interactions" value="28"/>
</dbReference>
<evidence type="ECO:0000256" key="4">
    <source>
        <dbReference type="ARBA" id="ARBA00022490"/>
    </source>
</evidence>
<dbReference type="GO" id="GO:0005681">
    <property type="term" value="C:spliceosomal complex"/>
    <property type="evidence" value="ECO:0007669"/>
    <property type="project" value="TreeGrafter"/>
</dbReference>
<evidence type="ECO:0000256" key="3">
    <source>
        <dbReference type="ARBA" id="ARBA00007054"/>
    </source>
</evidence>
<dbReference type="InterPro" id="IPR011993">
    <property type="entry name" value="PH-like_dom_sf"/>
</dbReference>
<sequence length="235" mass="25255">MPAVTLIETVPTFVSEEEYKSLIQSTPSSFNDLPPVVKWKGDNVSVVLEPPVEGFTEQDAASGTLLVLTSVLVFVSSTGKAFQVEYPSITLHAVSKSGSKPSIYCQLDEENLVVATEPSTNGAGANGDEEAAEEQEYTDVRELSIIPSSSDSLDPIFEALSDCASLHPDKMDEDDDMDDSAFIASDSTFEVFTGDGDQELSEVGKAALAHLESIIDDPFDKKSESSEGKEEEKSK</sequence>